<feature type="compositionally biased region" description="Polar residues" evidence="1">
    <location>
        <begin position="850"/>
        <end position="863"/>
    </location>
</feature>
<dbReference type="PANTHER" id="PTHR42957">
    <property type="entry name" value="HELICASE MJ1565-RELATED"/>
    <property type="match status" value="1"/>
</dbReference>
<feature type="compositionally biased region" description="Low complexity" evidence="1">
    <location>
        <begin position="817"/>
        <end position="838"/>
    </location>
</feature>
<evidence type="ECO:0000313" key="6">
    <source>
        <dbReference type="Proteomes" id="UP000264072"/>
    </source>
</evidence>
<reference evidence="5 6" key="1">
    <citation type="journal article" date="2018" name="Nat. Biotechnol.">
        <title>A standardized bacterial taxonomy based on genome phylogeny substantially revises the tree of life.</title>
        <authorList>
            <person name="Parks D.H."/>
            <person name="Chuvochina M."/>
            <person name="Waite D.W."/>
            <person name="Rinke C."/>
            <person name="Skarshewski A."/>
            <person name="Chaumeil P.A."/>
            <person name="Hugenholtz P."/>
        </authorList>
    </citation>
    <scope>NUCLEOTIDE SEQUENCE [LARGE SCALE GENOMIC DNA]</scope>
    <source>
        <strain evidence="5">UBA10185</strain>
    </source>
</reference>
<evidence type="ECO:0000256" key="2">
    <source>
        <dbReference type="SAM" id="Phobius"/>
    </source>
</evidence>
<dbReference type="Pfam" id="PF26449">
    <property type="entry name" value="DUF8128"/>
    <property type="match status" value="1"/>
</dbReference>
<feature type="domain" description="DUF8128" evidence="4">
    <location>
        <begin position="56"/>
        <end position="340"/>
    </location>
</feature>
<dbReference type="InterPro" id="IPR058441">
    <property type="entry name" value="DUF8128"/>
</dbReference>
<gene>
    <name evidence="5" type="ORF">DCY43_01705</name>
</gene>
<name>A0A351JT33_UNCKA</name>
<dbReference type="EMBL" id="DNHX01000014">
    <property type="protein sequence ID" value="HAZ29453.1"/>
    <property type="molecule type" value="Genomic_DNA"/>
</dbReference>
<feature type="transmembrane region" description="Helical" evidence="2">
    <location>
        <begin position="12"/>
        <end position="33"/>
    </location>
</feature>
<keyword evidence="2" id="KW-1133">Transmembrane helix</keyword>
<dbReference type="PANTHER" id="PTHR42957:SF1">
    <property type="entry name" value="HELICASE MJ1565-RELATED"/>
    <property type="match status" value="1"/>
</dbReference>
<organism evidence="5 6">
    <name type="scientific">candidate division WWE3 bacterium</name>
    <dbReference type="NCBI Taxonomy" id="2053526"/>
    <lineage>
        <taxon>Bacteria</taxon>
        <taxon>Katanobacteria</taxon>
    </lineage>
</organism>
<dbReference type="CDD" id="cd01127">
    <property type="entry name" value="TrwB_TraG_TraD_VirD4"/>
    <property type="match status" value="1"/>
</dbReference>
<dbReference type="Proteomes" id="UP000264072">
    <property type="component" value="Unassembled WGS sequence"/>
</dbReference>
<sequence>MSDLTIVVQNIIAWTVLIVVLVAIVAGLFFGIAKFVRVRREKTGAFKLTFLQIKVPAQNEIEIKAAEQMFSGLMGFRRSFFSALFSGHYRISFEVVSKASGIGFYVIVPDDLVSLVEKQINGAYSDAEIDIVDPTEVWDRGSCTVVNEIKLAGPPYYPIKLYEEMGADSMSPLTSAMSKMGPEEVLAVQFVISPAGDAWRKAGGAFTGAVKVKSAEGKSHVDPEFMKGVEKKISKPGFNVAIRLIAVSNDKSSAQNHLRNLTTSFEQFTNVTYNKFRKRKFIFVMKLIEDFIYRRLNTRELHIPFFDISLYRNCSLLNTEELATIFHLPNKNVQTPGIIWLAARRASAPVNLPTSGLYLGQSIFRGVKKKVYMTAEDRIRHMYIIGQTGTGKSQLMMSLVLQDIQDGEGVAVIDPHGSDISELLEKIPANRIDDVILFDAGDFERPMGLNMLEAETEEEKHMLINSFIGMLYKLYDPNKQGIMGPQLERAIRNVMLTAMVDPESTMVDVLRLLIDDKYAQTFIPKITDPLVKKYWTDEQAKTTANRKGEMMGYFVSKFDRLVTERVMRNIIGQPKSAFSFKKVMAEKKILLCDLSKGKIGEENSNFLGLLIVPRILTAALSRSTLVEQGIKFPHFYLYVDEFQNFATDDFATILSEARKYKLNLIVAHQFIPQLGDKVKEAVFGNVGTICAFRVGADDAKYLETHFEPVFKQSDLMNNPTGSYYIRLLVNNMPARPFSMSVDWDMITKTRRDPDVARRIRENSRTKYGKPVKEIEEYITKRTSSGQETEPVPSFSGFGARPSPFGGFGSGGFGGFGTRPSPFGGAAGANPAPAGFGVPKPFGSFSPAPTADTQQPKSTDSNDPNAKPASDDKTNPPVQPNPRNAINNTADNLV</sequence>
<feature type="domain" description="Helicase HerA central" evidence="3">
    <location>
        <begin position="370"/>
        <end position="417"/>
    </location>
</feature>
<protein>
    <submittedName>
        <fullName evidence="5">Uncharacterized protein</fullName>
    </submittedName>
</protein>
<dbReference type="Pfam" id="PF01935">
    <property type="entry name" value="DUF87"/>
    <property type="match status" value="1"/>
</dbReference>
<proteinExistence type="predicted"/>
<dbReference type="InterPro" id="IPR002789">
    <property type="entry name" value="HerA_central"/>
</dbReference>
<dbReference type="Gene3D" id="3.40.50.300">
    <property type="entry name" value="P-loop containing nucleotide triphosphate hydrolases"/>
    <property type="match status" value="2"/>
</dbReference>
<comment type="caution">
    <text evidence="5">The sequence shown here is derived from an EMBL/GenBank/DDBJ whole genome shotgun (WGS) entry which is preliminary data.</text>
</comment>
<dbReference type="AlphaFoldDB" id="A0A351JT33"/>
<evidence type="ECO:0000259" key="3">
    <source>
        <dbReference type="Pfam" id="PF01935"/>
    </source>
</evidence>
<accession>A0A351JT33</accession>
<keyword evidence="2" id="KW-0812">Transmembrane</keyword>
<feature type="region of interest" description="Disordered" evidence="1">
    <location>
        <begin position="816"/>
        <end position="893"/>
    </location>
</feature>
<evidence type="ECO:0000259" key="4">
    <source>
        <dbReference type="Pfam" id="PF26449"/>
    </source>
</evidence>
<evidence type="ECO:0000313" key="5">
    <source>
        <dbReference type="EMBL" id="HAZ29453.1"/>
    </source>
</evidence>
<dbReference type="InterPro" id="IPR027417">
    <property type="entry name" value="P-loop_NTPase"/>
</dbReference>
<dbReference type="SUPFAM" id="SSF52540">
    <property type="entry name" value="P-loop containing nucleoside triphosphate hydrolases"/>
    <property type="match status" value="1"/>
</dbReference>
<keyword evidence="2" id="KW-0472">Membrane</keyword>
<evidence type="ECO:0000256" key="1">
    <source>
        <dbReference type="SAM" id="MobiDB-lite"/>
    </source>
</evidence>
<dbReference type="InterPro" id="IPR008571">
    <property type="entry name" value="HerA-like"/>
</dbReference>
<feature type="compositionally biased region" description="Polar residues" evidence="1">
    <location>
        <begin position="880"/>
        <end position="893"/>
    </location>
</feature>